<evidence type="ECO:0000313" key="1">
    <source>
        <dbReference type="EMBL" id="WYW16302.1"/>
    </source>
</evidence>
<proteinExistence type="predicted"/>
<gene>
    <name evidence="1" type="ORF">LCL61_12155</name>
</gene>
<dbReference type="EMBL" id="CP150484">
    <property type="protein sequence ID" value="WYW16302.1"/>
    <property type="molecule type" value="Genomic_DNA"/>
</dbReference>
<dbReference type="Proteomes" id="UP001456344">
    <property type="component" value="Chromosome"/>
</dbReference>
<keyword evidence="2" id="KW-1185">Reference proteome</keyword>
<accession>A0ACD5BA82</accession>
<name>A0ACD5BA82_9PSEU</name>
<sequence>MSGNSATILAEISRMAPPGPGLDEAVLPRLRELSAALVAASGESAAEFRRYLSVAERSIEVPDDGVREYLAGRTVLVTGASGCIGTALLRRLARDRPGRLVALDLVAPRAPVAAYHQVDVRDRDALVNTVTEIKPDVVFHAAAQRDPSLAERAVHRTVTTNVFGTRNLVEACAQAGTDRLVLASTGKALRPYTPDVYAASKRVAELIVADAATRGVLRASAARFTHVVDNAIVLDRFRSWCRRGEVVRLHSVDSMFYAQSARESAQLMLVAAVTSAEDGLGLHAIRNLGWPVALLDVALGAMAEQGVAPLHISGYDPGYEEQAFPGLYDPTFAGDLSPLINSFEAPGARASASPDVDLVVNKVTLPEDARHRLDELDALCETERDAEVVRDGFDLLSRTLLEVTLASVPQDVLRRVVDLARPHVHRMNETNMFIHHRVRMRAGQVTRPSSAPVGIRNEAAS</sequence>
<reference evidence="1" key="1">
    <citation type="submission" date="2023-10" db="EMBL/GenBank/DDBJ databases">
        <title>Whole genome sequencing of actinobacterial strain Amycolatopsis sp. (BCA-696) identifies the underlying plant growth-promoting genes.</title>
        <authorList>
            <person name="Gandham P."/>
            <person name="Vadla N."/>
            <person name="Saji A."/>
            <person name="Srinivas V."/>
            <person name="Ruperao P."/>
            <person name="Selvanayagam S."/>
            <person name="Saxena R.K."/>
            <person name="Rathore A."/>
            <person name="Gopalakrishnan S."/>
            <person name="Thakur V."/>
        </authorList>
    </citation>
    <scope>NUCLEOTIDE SEQUENCE</scope>
    <source>
        <strain evidence="1">BCA-696</strain>
    </source>
</reference>
<evidence type="ECO:0000313" key="2">
    <source>
        <dbReference type="Proteomes" id="UP001456344"/>
    </source>
</evidence>
<organism evidence="1 2">
    <name type="scientific">Amycolatopsis coloradensis</name>
    <dbReference type="NCBI Taxonomy" id="76021"/>
    <lineage>
        <taxon>Bacteria</taxon>
        <taxon>Bacillati</taxon>
        <taxon>Actinomycetota</taxon>
        <taxon>Actinomycetes</taxon>
        <taxon>Pseudonocardiales</taxon>
        <taxon>Pseudonocardiaceae</taxon>
        <taxon>Amycolatopsis</taxon>
    </lineage>
</organism>
<protein>
    <submittedName>
        <fullName evidence="1">Polysaccharide biosynthesis protein</fullName>
    </submittedName>
</protein>